<evidence type="ECO:0000313" key="2">
    <source>
        <dbReference type="EMBL" id="KAE8703436.1"/>
    </source>
</evidence>
<dbReference type="GO" id="GO:0004497">
    <property type="term" value="F:monooxygenase activity"/>
    <property type="evidence" value="ECO:0007669"/>
    <property type="project" value="InterPro"/>
</dbReference>
<dbReference type="EMBL" id="VEPZ02001000">
    <property type="protein sequence ID" value="KAE8703436.1"/>
    <property type="molecule type" value="Genomic_DNA"/>
</dbReference>
<dbReference type="AlphaFoldDB" id="A0A6A3AH44"/>
<reference evidence="2" key="1">
    <citation type="submission" date="2019-09" db="EMBL/GenBank/DDBJ databases">
        <title>Draft genome information of white flower Hibiscus syriacus.</title>
        <authorList>
            <person name="Kim Y.-M."/>
        </authorList>
    </citation>
    <scope>NUCLEOTIDE SEQUENCE [LARGE SCALE GENOMIC DNA]</scope>
    <source>
        <strain evidence="2">YM2019G1</strain>
    </source>
</reference>
<evidence type="ECO:0000313" key="3">
    <source>
        <dbReference type="Proteomes" id="UP000436088"/>
    </source>
</evidence>
<accession>A0A6A3AH44</accession>
<proteinExistence type="predicted"/>
<dbReference type="GO" id="GO:0020037">
    <property type="term" value="F:heme binding"/>
    <property type="evidence" value="ECO:0007669"/>
    <property type="project" value="InterPro"/>
</dbReference>
<dbReference type="InterPro" id="IPR036396">
    <property type="entry name" value="Cyt_P450_sf"/>
</dbReference>
<organism evidence="2 3">
    <name type="scientific">Hibiscus syriacus</name>
    <name type="common">Rose of Sharon</name>
    <dbReference type="NCBI Taxonomy" id="106335"/>
    <lineage>
        <taxon>Eukaryota</taxon>
        <taxon>Viridiplantae</taxon>
        <taxon>Streptophyta</taxon>
        <taxon>Embryophyta</taxon>
        <taxon>Tracheophyta</taxon>
        <taxon>Spermatophyta</taxon>
        <taxon>Magnoliopsida</taxon>
        <taxon>eudicotyledons</taxon>
        <taxon>Gunneridae</taxon>
        <taxon>Pentapetalae</taxon>
        <taxon>rosids</taxon>
        <taxon>malvids</taxon>
        <taxon>Malvales</taxon>
        <taxon>Malvaceae</taxon>
        <taxon>Malvoideae</taxon>
        <taxon>Hibiscus</taxon>
    </lineage>
</organism>
<comment type="caution">
    <text evidence="2">The sequence shown here is derived from an EMBL/GenBank/DDBJ whole genome shotgun (WGS) entry which is preliminary data.</text>
</comment>
<dbReference type="SUPFAM" id="SSF48264">
    <property type="entry name" value="Cytochrome P450"/>
    <property type="match status" value="1"/>
</dbReference>
<sequence length="153" mass="17604">MGSRRRQVALPPKTMQHPAVHRAKTQLTPTRPPPKSAATHPPLGQTTSFRLPSQYRGSRFRHGIELDIQYDILKGYRGPGVQFDLQGIRKRIRWSYMGLHEIFDEMNDKRMEVRASDPITRSGDLLDVLLDQCQESESHFTHQNIKPLILVLP</sequence>
<dbReference type="GO" id="GO:0016705">
    <property type="term" value="F:oxidoreductase activity, acting on paired donors, with incorporation or reduction of molecular oxygen"/>
    <property type="evidence" value="ECO:0007669"/>
    <property type="project" value="InterPro"/>
</dbReference>
<name>A0A6A3AH44_HIBSY</name>
<keyword evidence="3" id="KW-1185">Reference proteome</keyword>
<dbReference type="Proteomes" id="UP000436088">
    <property type="component" value="Unassembled WGS sequence"/>
</dbReference>
<protein>
    <submittedName>
        <fullName evidence="2">Uncharacterized protein</fullName>
    </submittedName>
</protein>
<dbReference type="GO" id="GO:0005506">
    <property type="term" value="F:iron ion binding"/>
    <property type="evidence" value="ECO:0007669"/>
    <property type="project" value="InterPro"/>
</dbReference>
<feature type="region of interest" description="Disordered" evidence="1">
    <location>
        <begin position="1"/>
        <end position="52"/>
    </location>
</feature>
<evidence type="ECO:0000256" key="1">
    <source>
        <dbReference type="SAM" id="MobiDB-lite"/>
    </source>
</evidence>
<gene>
    <name evidence="2" type="ORF">F3Y22_tig00110469pilonHSYRG00046</name>
</gene>